<name>A0A9Q8PJ01_PASFU</name>
<dbReference type="InterPro" id="IPR003163">
    <property type="entry name" value="Tscrpt_reg_HTH_APSES-type"/>
</dbReference>
<dbReference type="AlphaFoldDB" id="A0A9Q8PJ01"/>
<dbReference type="GO" id="GO:0033309">
    <property type="term" value="C:SBF transcription complex"/>
    <property type="evidence" value="ECO:0007669"/>
    <property type="project" value="TreeGrafter"/>
</dbReference>
<dbReference type="Gene3D" id="3.10.260.10">
    <property type="entry name" value="Transcription regulator HTH, APSES-type DNA-binding domain"/>
    <property type="match status" value="1"/>
</dbReference>
<dbReference type="PANTHER" id="PTHR43828:SF5">
    <property type="entry name" value="TRANSCRIPTIONAL REPRESSOR XBP1"/>
    <property type="match status" value="1"/>
</dbReference>
<dbReference type="Proteomes" id="UP000756132">
    <property type="component" value="Chromosome 10"/>
</dbReference>
<dbReference type="GeneID" id="71991839"/>
<keyword evidence="4" id="KW-1185">Reference proteome</keyword>
<feature type="domain" description="HTH APSES-type" evidence="2">
    <location>
        <begin position="162"/>
        <end position="282"/>
    </location>
</feature>
<evidence type="ECO:0000256" key="1">
    <source>
        <dbReference type="SAM" id="MobiDB-lite"/>
    </source>
</evidence>
<reference evidence="3" key="2">
    <citation type="journal article" date="2022" name="Microb. Genom.">
        <title>A chromosome-scale genome assembly of the tomato pathogen Cladosporium fulvum reveals a compartmentalized genome architecture and the presence of a dispensable chromosome.</title>
        <authorList>
            <person name="Zaccaron A.Z."/>
            <person name="Chen L.H."/>
            <person name="Samaras A."/>
            <person name="Stergiopoulos I."/>
        </authorList>
    </citation>
    <scope>NUCLEOTIDE SEQUENCE</scope>
    <source>
        <strain evidence="3">Race5_Kim</strain>
    </source>
</reference>
<evidence type="ECO:0000313" key="3">
    <source>
        <dbReference type="EMBL" id="UJO23285.1"/>
    </source>
</evidence>
<proteinExistence type="predicted"/>
<dbReference type="GO" id="GO:0030907">
    <property type="term" value="C:MBF transcription complex"/>
    <property type="evidence" value="ECO:0007669"/>
    <property type="project" value="TreeGrafter"/>
</dbReference>
<evidence type="ECO:0000313" key="4">
    <source>
        <dbReference type="Proteomes" id="UP000756132"/>
    </source>
</evidence>
<dbReference type="OrthoDB" id="5562739at2759"/>
<feature type="region of interest" description="Disordered" evidence="1">
    <location>
        <begin position="45"/>
        <end position="87"/>
    </location>
</feature>
<sequence>MSSSLTQLPSPCSETYHWSVLPEKQVNTSGATMLKIHSLLNPATDGNRFEYPRSASPPPTPAYTANNSSPASTPRPETPQTPSPTKRQKLIKDAAVFLRGSVKAPINYPPFECNEDSRLLNTQQRAELAEQHRRFQVFPSGHGDEGFISDYVRHIPYSSEKKSFLNKTGRDAFDVFQYNFQVPGDPDNRTYVVMWDYQIGLVRITPFFKACKYSKTTPAKALTSNPGLKELSHSITGGALAAQGYWMPYACARAICLTFCYNIRWALTPIFGPSFIKECLRPEHSGFARFKIDTEVIRCATLEAEGWKNSDSSRPTTPMITGSGQHIPRSAPVDPTANYQLQPWQRRPDFMIGSPFDSASEHSAHHNNYTYLPPPLDTPELSPRSQEQTVEVVPAWTSINRTHHDGPPPPPHNTPVGPLASSLLTEPRYSPSTSWRDAETTYGAGTQELLDNPRMPHRQSVTSLPKDVSTAQEPAQEEDSQPSSSDDDTPMASTRAMKKRKRSATGKEGDSGNKTKKSSSNAPTKFTAADARAAHWLLNLSVRDSQLAASTNTVFSRKQEGDTS</sequence>
<dbReference type="GO" id="GO:0003677">
    <property type="term" value="F:DNA binding"/>
    <property type="evidence" value="ECO:0007669"/>
    <property type="project" value="InterPro"/>
</dbReference>
<dbReference type="SUPFAM" id="SSF54616">
    <property type="entry name" value="DNA-binding domain of Mlu1-box binding protein MBP1"/>
    <property type="match status" value="1"/>
</dbReference>
<dbReference type="PROSITE" id="PS51299">
    <property type="entry name" value="HTH_APSES"/>
    <property type="match status" value="1"/>
</dbReference>
<dbReference type="RefSeq" id="XP_047767651.1">
    <property type="nucleotide sequence ID" value="XM_047911109.1"/>
</dbReference>
<dbReference type="KEGG" id="ffu:CLAFUR5_11961"/>
<organism evidence="3 4">
    <name type="scientific">Passalora fulva</name>
    <name type="common">Tomato leaf mold</name>
    <name type="synonym">Cladosporium fulvum</name>
    <dbReference type="NCBI Taxonomy" id="5499"/>
    <lineage>
        <taxon>Eukaryota</taxon>
        <taxon>Fungi</taxon>
        <taxon>Dikarya</taxon>
        <taxon>Ascomycota</taxon>
        <taxon>Pezizomycotina</taxon>
        <taxon>Dothideomycetes</taxon>
        <taxon>Dothideomycetidae</taxon>
        <taxon>Mycosphaerellales</taxon>
        <taxon>Mycosphaerellaceae</taxon>
        <taxon>Fulvia</taxon>
    </lineage>
</organism>
<accession>A0A9Q8PJ01</accession>
<feature type="region of interest" description="Disordered" evidence="1">
    <location>
        <begin position="543"/>
        <end position="564"/>
    </location>
</feature>
<dbReference type="EMBL" id="CP090172">
    <property type="protein sequence ID" value="UJO23285.1"/>
    <property type="molecule type" value="Genomic_DNA"/>
</dbReference>
<dbReference type="InterPro" id="IPR051642">
    <property type="entry name" value="SWI6-like"/>
</dbReference>
<feature type="compositionally biased region" description="Polar residues" evidence="1">
    <location>
        <begin position="543"/>
        <end position="556"/>
    </location>
</feature>
<reference evidence="3" key="1">
    <citation type="submission" date="2021-12" db="EMBL/GenBank/DDBJ databases">
        <authorList>
            <person name="Zaccaron A."/>
            <person name="Stergiopoulos I."/>
        </authorList>
    </citation>
    <scope>NUCLEOTIDE SEQUENCE</scope>
    <source>
        <strain evidence="3">Race5_Kim</strain>
    </source>
</reference>
<protein>
    <recommendedName>
        <fullName evidence="2">HTH APSES-type domain-containing protein</fullName>
    </recommendedName>
</protein>
<feature type="compositionally biased region" description="Acidic residues" evidence="1">
    <location>
        <begin position="475"/>
        <end position="489"/>
    </location>
</feature>
<gene>
    <name evidence="3" type="ORF">CLAFUR5_11961</name>
</gene>
<dbReference type="InterPro" id="IPR036887">
    <property type="entry name" value="HTH_APSES_sf"/>
</dbReference>
<feature type="region of interest" description="Disordered" evidence="1">
    <location>
        <begin position="399"/>
        <end position="526"/>
    </location>
</feature>
<evidence type="ECO:0000259" key="2">
    <source>
        <dbReference type="PROSITE" id="PS51299"/>
    </source>
</evidence>
<dbReference type="GO" id="GO:0000981">
    <property type="term" value="F:DNA-binding transcription factor activity, RNA polymerase II-specific"/>
    <property type="evidence" value="ECO:0007669"/>
    <property type="project" value="UniProtKB-ARBA"/>
</dbReference>
<dbReference type="PANTHER" id="PTHR43828">
    <property type="entry name" value="ASPARAGINASE"/>
    <property type="match status" value="1"/>
</dbReference>